<dbReference type="AlphaFoldDB" id="R7S210"/>
<evidence type="ECO:0000256" key="1">
    <source>
        <dbReference type="SAM" id="MobiDB-lite"/>
    </source>
</evidence>
<dbReference type="GeneID" id="18880243"/>
<name>R7S210_PUNST</name>
<dbReference type="RefSeq" id="XP_007388875.1">
    <property type="nucleotide sequence ID" value="XM_007388813.1"/>
</dbReference>
<dbReference type="KEGG" id="psq:PUNSTDRAFT_139122"/>
<feature type="region of interest" description="Disordered" evidence="1">
    <location>
        <begin position="1"/>
        <end position="21"/>
    </location>
</feature>
<evidence type="ECO:0000313" key="2">
    <source>
        <dbReference type="EMBL" id="EIN03817.1"/>
    </source>
</evidence>
<protein>
    <submittedName>
        <fullName evidence="2">Uncharacterized protein</fullName>
    </submittedName>
</protein>
<dbReference type="EMBL" id="JH687558">
    <property type="protein sequence ID" value="EIN03817.1"/>
    <property type="molecule type" value="Genomic_DNA"/>
</dbReference>
<dbReference type="Proteomes" id="UP000054196">
    <property type="component" value="Unassembled WGS sequence"/>
</dbReference>
<organism evidence="2 3">
    <name type="scientific">Punctularia strigosozonata (strain HHB-11173)</name>
    <name type="common">White-rot fungus</name>
    <dbReference type="NCBI Taxonomy" id="741275"/>
    <lineage>
        <taxon>Eukaryota</taxon>
        <taxon>Fungi</taxon>
        <taxon>Dikarya</taxon>
        <taxon>Basidiomycota</taxon>
        <taxon>Agaricomycotina</taxon>
        <taxon>Agaricomycetes</taxon>
        <taxon>Corticiales</taxon>
        <taxon>Punctulariaceae</taxon>
        <taxon>Punctularia</taxon>
    </lineage>
</organism>
<keyword evidence="3" id="KW-1185">Reference proteome</keyword>
<sequence>MHPFGSSRPCQAPAASDRRDSQAVWLRQGSSVLGHRPYLCATPPYNIDVQESDQSVGGQDIISLSASLCALATPSRDLAVPRTYDHYVPAQAEPSYPLTTPPYSLAAHMVYPPALDFSVPNQPYCPATPVHVSAVPSRYTPEEFTPANPSYPPATPPGRDPALPNQPYLPRLSSYNETIPSRYAPQASSSATPFYPPVMLHQSTPTHMPYPPAPDPALPTPPYCPAVSSRNTAALPRPALQASIPAAPSYPSALPPHTTATHISHLPASDLAFPNPYCLSVPSHNAKAPERCGLQASSAAAPSYHPATPSHSIAALTLYQRALVPALSTPSQSLAMPSHNAAFPSSYAPQVPTRVAPYCSFTTLPHDTPREVTPVSKLLPEQPSYSAEPIVTSLD</sequence>
<evidence type="ECO:0000313" key="3">
    <source>
        <dbReference type="Proteomes" id="UP000054196"/>
    </source>
</evidence>
<reference evidence="3" key="1">
    <citation type="journal article" date="2012" name="Science">
        <title>The Paleozoic origin of enzymatic lignin decomposition reconstructed from 31 fungal genomes.</title>
        <authorList>
            <person name="Floudas D."/>
            <person name="Binder M."/>
            <person name="Riley R."/>
            <person name="Barry K."/>
            <person name="Blanchette R.A."/>
            <person name="Henrissat B."/>
            <person name="Martinez A.T."/>
            <person name="Otillar R."/>
            <person name="Spatafora J.W."/>
            <person name="Yadav J.S."/>
            <person name="Aerts A."/>
            <person name="Benoit I."/>
            <person name="Boyd A."/>
            <person name="Carlson A."/>
            <person name="Copeland A."/>
            <person name="Coutinho P.M."/>
            <person name="de Vries R.P."/>
            <person name="Ferreira P."/>
            <person name="Findley K."/>
            <person name="Foster B."/>
            <person name="Gaskell J."/>
            <person name="Glotzer D."/>
            <person name="Gorecki P."/>
            <person name="Heitman J."/>
            <person name="Hesse C."/>
            <person name="Hori C."/>
            <person name="Igarashi K."/>
            <person name="Jurgens J.A."/>
            <person name="Kallen N."/>
            <person name="Kersten P."/>
            <person name="Kohler A."/>
            <person name="Kuees U."/>
            <person name="Kumar T.K.A."/>
            <person name="Kuo A."/>
            <person name="LaButti K."/>
            <person name="Larrondo L.F."/>
            <person name="Lindquist E."/>
            <person name="Ling A."/>
            <person name="Lombard V."/>
            <person name="Lucas S."/>
            <person name="Lundell T."/>
            <person name="Martin R."/>
            <person name="McLaughlin D.J."/>
            <person name="Morgenstern I."/>
            <person name="Morin E."/>
            <person name="Murat C."/>
            <person name="Nagy L.G."/>
            <person name="Nolan M."/>
            <person name="Ohm R.A."/>
            <person name="Patyshakuliyeva A."/>
            <person name="Rokas A."/>
            <person name="Ruiz-Duenas F.J."/>
            <person name="Sabat G."/>
            <person name="Salamov A."/>
            <person name="Samejima M."/>
            <person name="Schmutz J."/>
            <person name="Slot J.C."/>
            <person name="St John F."/>
            <person name="Stenlid J."/>
            <person name="Sun H."/>
            <person name="Sun S."/>
            <person name="Syed K."/>
            <person name="Tsang A."/>
            <person name="Wiebenga A."/>
            <person name="Young D."/>
            <person name="Pisabarro A."/>
            <person name="Eastwood D.C."/>
            <person name="Martin F."/>
            <person name="Cullen D."/>
            <person name="Grigoriev I.V."/>
            <person name="Hibbett D.S."/>
        </authorList>
    </citation>
    <scope>NUCLEOTIDE SEQUENCE [LARGE SCALE GENOMIC DNA]</scope>
    <source>
        <strain evidence="3">HHB-11173 SS5</strain>
    </source>
</reference>
<proteinExistence type="predicted"/>
<feature type="region of interest" description="Disordered" evidence="1">
    <location>
        <begin position="140"/>
        <end position="167"/>
    </location>
</feature>
<dbReference type="HOGENOM" id="CLU_698573_0_0_1"/>
<gene>
    <name evidence="2" type="ORF">PUNSTDRAFT_139122</name>
</gene>
<accession>R7S210</accession>
<feature type="compositionally biased region" description="Pro residues" evidence="1">
    <location>
        <begin position="149"/>
        <end position="159"/>
    </location>
</feature>
<dbReference type="OMA" id="LPGPHIY"/>